<proteinExistence type="predicted"/>
<organism evidence="1 2">
    <name type="scientific">Portunus trituberculatus</name>
    <name type="common">Swimming crab</name>
    <name type="synonym">Neptunus trituberculatus</name>
    <dbReference type="NCBI Taxonomy" id="210409"/>
    <lineage>
        <taxon>Eukaryota</taxon>
        <taxon>Metazoa</taxon>
        <taxon>Ecdysozoa</taxon>
        <taxon>Arthropoda</taxon>
        <taxon>Crustacea</taxon>
        <taxon>Multicrustacea</taxon>
        <taxon>Malacostraca</taxon>
        <taxon>Eumalacostraca</taxon>
        <taxon>Eucarida</taxon>
        <taxon>Decapoda</taxon>
        <taxon>Pleocyemata</taxon>
        <taxon>Brachyura</taxon>
        <taxon>Eubrachyura</taxon>
        <taxon>Portunoidea</taxon>
        <taxon>Portunidae</taxon>
        <taxon>Portuninae</taxon>
        <taxon>Portunus</taxon>
    </lineage>
</organism>
<comment type="caution">
    <text evidence="1">The sequence shown here is derived from an EMBL/GenBank/DDBJ whole genome shotgun (WGS) entry which is preliminary data.</text>
</comment>
<protein>
    <submittedName>
        <fullName evidence="1">Uncharacterized protein</fullName>
    </submittedName>
</protein>
<evidence type="ECO:0000313" key="2">
    <source>
        <dbReference type="Proteomes" id="UP000324222"/>
    </source>
</evidence>
<gene>
    <name evidence="1" type="ORF">E2C01_056193</name>
</gene>
<dbReference type="AlphaFoldDB" id="A0A5B7GPR1"/>
<dbReference type="Proteomes" id="UP000324222">
    <property type="component" value="Unassembled WGS sequence"/>
</dbReference>
<accession>A0A5B7GPR1</accession>
<evidence type="ECO:0000313" key="1">
    <source>
        <dbReference type="EMBL" id="MPC62110.1"/>
    </source>
</evidence>
<sequence>MFVAFETCNGGSSDEYERSIDDHNQAARWNLESPGVSLSFQTRGTCRREGLYWALCDARIT</sequence>
<keyword evidence="2" id="KW-1185">Reference proteome</keyword>
<dbReference type="EMBL" id="VSRR010019308">
    <property type="protein sequence ID" value="MPC62110.1"/>
    <property type="molecule type" value="Genomic_DNA"/>
</dbReference>
<name>A0A5B7GPR1_PORTR</name>
<reference evidence="1 2" key="1">
    <citation type="submission" date="2019-05" db="EMBL/GenBank/DDBJ databases">
        <title>Another draft genome of Portunus trituberculatus and its Hox gene families provides insights of decapod evolution.</title>
        <authorList>
            <person name="Jeong J.-H."/>
            <person name="Song I."/>
            <person name="Kim S."/>
            <person name="Choi T."/>
            <person name="Kim D."/>
            <person name="Ryu S."/>
            <person name="Kim W."/>
        </authorList>
    </citation>
    <scope>NUCLEOTIDE SEQUENCE [LARGE SCALE GENOMIC DNA]</scope>
    <source>
        <tissue evidence="1">Muscle</tissue>
    </source>
</reference>